<dbReference type="InterPro" id="IPR011761">
    <property type="entry name" value="ATP-grasp"/>
</dbReference>
<organism evidence="6">
    <name type="scientific">Ditylum brightwellii</name>
    <dbReference type="NCBI Taxonomy" id="49249"/>
    <lineage>
        <taxon>Eukaryota</taxon>
        <taxon>Sar</taxon>
        <taxon>Stramenopiles</taxon>
        <taxon>Ochrophyta</taxon>
        <taxon>Bacillariophyta</taxon>
        <taxon>Mediophyceae</taxon>
        <taxon>Lithodesmiophycidae</taxon>
        <taxon>Lithodesmiales</taxon>
        <taxon>Lithodesmiaceae</taxon>
        <taxon>Ditylum</taxon>
    </lineage>
</organism>
<gene>
    <name evidence="6" type="ORF">DBRI00130_LOCUS9551</name>
</gene>
<keyword evidence="3 4" id="KW-0067">ATP-binding</keyword>
<evidence type="ECO:0000256" key="3">
    <source>
        <dbReference type="ARBA" id="ARBA00022840"/>
    </source>
</evidence>
<name>A0A7S4QXJ9_9STRA</name>
<protein>
    <recommendedName>
        <fullName evidence="5">ATP-grasp domain-containing protein</fullName>
    </recommendedName>
</protein>
<evidence type="ECO:0000259" key="5">
    <source>
        <dbReference type="PROSITE" id="PS50975"/>
    </source>
</evidence>
<dbReference type="PANTHER" id="PTHR43585:SF2">
    <property type="entry name" value="ATP-GRASP ENZYME FSQD"/>
    <property type="match status" value="1"/>
</dbReference>
<dbReference type="GO" id="GO:0016874">
    <property type="term" value="F:ligase activity"/>
    <property type="evidence" value="ECO:0007669"/>
    <property type="project" value="UniProtKB-KW"/>
</dbReference>
<feature type="domain" description="ATP-grasp" evidence="5">
    <location>
        <begin position="197"/>
        <end position="405"/>
    </location>
</feature>
<dbReference type="Gene3D" id="3.30.470.20">
    <property type="entry name" value="ATP-grasp fold, B domain"/>
    <property type="match status" value="1"/>
</dbReference>
<dbReference type="EMBL" id="HBNS01011816">
    <property type="protein sequence ID" value="CAE4597032.1"/>
    <property type="molecule type" value="Transcribed_RNA"/>
</dbReference>
<dbReference type="GO" id="GO:0046872">
    <property type="term" value="F:metal ion binding"/>
    <property type="evidence" value="ECO:0007669"/>
    <property type="project" value="InterPro"/>
</dbReference>
<keyword evidence="1" id="KW-0436">Ligase</keyword>
<dbReference type="PROSITE" id="PS50975">
    <property type="entry name" value="ATP_GRASP"/>
    <property type="match status" value="1"/>
</dbReference>
<sequence>MMLPTLYPLLLSFGFIARYHNLDLRLHKARGAVGWLSRTHPRTMEKVSQLRLAQDDTAKDAILILDPSTEWREVLNAIKLKGMAAIAGICNPLEGRDDIAQFMPNEATLREAGFDFVLFNASPTPGGSPSIFNGFDVYSSAQQVKLLEKEKDIKVRSVIPSAETAVEYCDVLASLLGISSHNSLNTVLARRDKAIMKECVADAGLRVAKFARVKQACDVPNVISDLSLQFPIVIKTPQGFSTTDVYICDDENDAMSKVGIIVNGRAAPDCRIPMFALAEEYIGGKEFAVNMISTTDGIECTDAWLYRKDVGEGVARYISADMMDPGEKKLEKVVAYAKQVAAAVGILYGAAHLELKASYCKEKKQYINPCMIEIGARLSGGRKTTLTQAVIEGWQPFQALIDAHCGNKVKFPLSFSPGEQHARHLFLPHRLSGRITEIRGADRFESLSTYHSHFLLAKVGDVVERTTDITSFGGFVWLAGPRQAVEDDARAVWETFSFQTEPIEKESNVGEISGVPNM</sequence>
<evidence type="ECO:0000256" key="4">
    <source>
        <dbReference type="PROSITE-ProRule" id="PRU00409"/>
    </source>
</evidence>
<reference evidence="6" key="1">
    <citation type="submission" date="2021-01" db="EMBL/GenBank/DDBJ databases">
        <authorList>
            <person name="Corre E."/>
            <person name="Pelletier E."/>
            <person name="Niang G."/>
            <person name="Scheremetjew M."/>
            <person name="Finn R."/>
            <person name="Kale V."/>
            <person name="Holt S."/>
            <person name="Cochrane G."/>
            <person name="Meng A."/>
            <person name="Brown T."/>
            <person name="Cohen L."/>
        </authorList>
    </citation>
    <scope>NUCLEOTIDE SEQUENCE</scope>
    <source>
        <strain evidence="6">GSO104</strain>
    </source>
</reference>
<dbReference type="GO" id="GO:0005524">
    <property type="term" value="F:ATP binding"/>
    <property type="evidence" value="ECO:0007669"/>
    <property type="project" value="UniProtKB-UniRule"/>
</dbReference>
<dbReference type="PANTHER" id="PTHR43585">
    <property type="entry name" value="FUMIPYRROLE BIOSYNTHESIS PROTEIN C"/>
    <property type="match status" value="1"/>
</dbReference>
<evidence type="ECO:0000256" key="2">
    <source>
        <dbReference type="ARBA" id="ARBA00022741"/>
    </source>
</evidence>
<dbReference type="SUPFAM" id="SSF56059">
    <property type="entry name" value="Glutathione synthetase ATP-binding domain-like"/>
    <property type="match status" value="1"/>
</dbReference>
<proteinExistence type="predicted"/>
<evidence type="ECO:0000256" key="1">
    <source>
        <dbReference type="ARBA" id="ARBA00022598"/>
    </source>
</evidence>
<dbReference type="Pfam" id="PF13535">
    <property type="entry name" value="ATP-grasp_4"/>
    <property type="match status" value="1"/>
</dbReference>
<dbReference type="InterPro" id="IPR052032">
    <property type="entry name" value="ATP-dep_AA_Ligase"/>
</dbReference>
<keyword evidence="2 4" id="KW-0547">Nucleotide-binding</keyword>
<evidence type="ECO:0000313" key="6">
    <source>
        <dbReference type="EMBL" id="CAE4597032.1"/>
    </source>
</evidence>
<dbReference type="AlphaFoldDB" id="A0A7S4QXJ9"/>
<accession>A0A7S4QXJ9</accession>